<evidence type="ECO:0000259" key="6">
    <source>
        <dbReference type="Pfam" id="PF17806"/>
    </source>
</evidence>
<dbReference type="InterPro" id="IPR028896">
    <property type="entry name" value="GcvT/YgfZ/DmdA"/>
</dbReference>
<dbReference type="Pfam" id="PF07992">
    <property type="entry name" value="Pyr_redox_2"/>
    <property type="match status" value="1"/>
</dbReference>
<dbReference type="Gene3D" id="3.50.50.60">
    <property type="entry name" value="FAD/NAD(P)-binding domain"/>
    <property type="match status" value="2"/>
</dbReference>
<feature type="domain" description="FAD/NAD(P)-binding" evidence="4">
    <location>
        <begin position="171"/>
        <end position="433"/>
    </location>
</feature>
<dbReference type="InterPro" id="IPR036188">
    <property type="entry name" value="FAD/NAD-bd_sf"/>
</dbReference>
<dbReference type="InterPro" id="IPR006277">
    <property type="entry name" value="Sarcosine_oxidase_asu"/>
</dbReference>
<keyword evidence="8" id="KW-1185">Reference proteome</keyword>
<feature type="domain" description="GCVT N-terminal" evidence="3">
    <location>
        <begin position="615"/>
        <end position="884"/>
    </location>
</feature>
<comment type="similarity">
    <text evidence="1">Belongs to the GcvT family.</text>
</comment>
<keyword evidence="7" id="KW-0489">Methyltransferase</keyword>
<keyword evidence="7" id="KW-0808">Transferase</keyword>
<dbReference type="InterPro" id="IPR041854">
    <property type="entry name" value="BFD-like_2Fe2S-bd_dom_sf"/>
</dbReference>
<dbReference type="PANTHER" id="PTHR43757:SF2">
    <property type="entry name" value="AMINOMETHYLTRANSFERASE, MITOCHONDRIAL"/>
    <property type="match status" value="1"/>
</dbReference>
<name>A0A0M6XS22_9RHOB</name>
<dbReference type="GO" id="GO:0008115">
    <property type="term" value="F:sarcosine oxidase activity"/>
    <property type="evidence" value="ECO:0007669"/>
    <property type="project" value="InterPro"/>
</dbReference>
<organism evidence="7 8">
    <name type="scientific">Jannaschia rubra</name>
    <dbReference type="NCBI Taxonomy" id="282197"/>
    <lineage>
        <taxon>Bacteria</taxon>
        <taxon>Pseudomonadati</taxon>
        <taxon>Pseudomonadota</taxon>
        <taxon>Alphaproteobacteria</taxon>
        <taxon>Rhodobacterales</taxon>
        <taxon>Roseobacteraceae</taxon>
        <taxon>Jannaschia</taxon>
    </lineage>
</organism>
<dbReference type="EMBL" id="CXPG01000016">
    <property type="protein sequence ID" value="CTQ32844.1"/>
    <property type="molecule type" value="Genomic_DNA"/>
</dbReference>
<dbReference type="SUPFAM" id="SSF101790">
    <property type="entry name" value="Aminomethyltransferase beta-barrel domain"/>
    <property type="match status" value="1"/>
</dbReference>
<dbReference type="PRINTS" id="PR00368">
    <property type="entry name" value="FADPNR"/>
</dbReference>
<evidence type="ECO:0000256" key="1">
    <source>
        <dbReference type="ARBA" id="ARBA00008609"/>
    </source>
</evidence>
<evidence type="ECO:0000259" key="3">
    <source>
        <dbReference type="Pfam" id="PF01571"/>
    </source>
</evidence>
<dbReference type="Pfam" id="PF01571">
    <property type="entry name" value="GCV_T"/>
    <property type="match status" value="1"/>
</dbReference>
<dbReference type="SUPFAM" id="SSF51905">
    <property type="entry name" value="FAD/NAD(P)-binding domain"/>
    <property type="match status" value="1"/>
</dbReference>
<dbReference type="GO" id="GO:0008168">
    <property type="term" value="F:methyltransferase activity"/>
    <property type="evidence" value="ECO:0007669"/>
    <property type="project" value="UniProtKB-KW"/>
</dbReference>
<dbReference type="Gene3D" id="3.10.20.440">
    <property type="entry name" value="2Fe-2S iron-sulphur cluster binding domain, sarcosine oxidase, alpha subunit, N-terminal domain"/>
    <property type="match status" value="1"/>
</dbReference>
<dbReference type="InterPro" id="IPR027266">
    <property type="entry name" value="TrmE/GcvT-like"/>
</dbReference>
<dbReference type="PIRSF" id="PIRSF037980">
    <property type="entry name" value="SoxA"/>
    <property type="match status" value="1"/>
</dbReference>
<sequence>MSTYRVSGKGRVNRGETVRFTFDGTSYEGYRGDTIASALLAHGVHLMGRSFKYHRPRGPVAAGTEEPNALVGTSRGKGRFEPNTRATAQELRRGLTVESQNKWPNLKFDVGGINDRMYMLFSAGFYYKTFMWPRSFWDRVYEPIIRAAAGLGRPPEDLDPDRYASRYLHTDLLVVGAGPAGIAAALAAARAGAEVTLMDEHAEMGGSLLSDPDVTIEGAPAWEWLATQLAELDRLGVRRMTRTTAIGYYHQNMVGLCEKLTDHLDDVPADAPRERMWRVRANRVVLAQGALEKPLVFDGNDRPGVMLAGAAQTYLNRYGVKVGDRAVIVTSHDSAYYAAFDLADAGTRIAAIVDTRDTPRDDLAQEAKRRGIDLLAGHTVTGTSGRLRVKSVRVARVSGGKVTDGRAVACDCLLMCGGWTPSLHLFSHTKGTLKFDDALQAFLPDYSAEDCHIAGAGRGLWGYEATLSDGNAAGVAAAVALGHEAQESRIEVQGDRPGTGVTHKELPTDGQPGRARAFVDFQNDVTAKDIRLAVREGMRSIEHVKRYTTNGMATDQGKMSNINGLMIASDAVGKAPPQVGLTTFRPPYTPTTFGTFAGYHRGGHFEVTRKTPIDAWAESHGAAFEPVSLWRRAWYFPKAGEDMDAAVARECAATRNSVGIFDASTLGKIEVQGPDAVEFMNRMYTNPWTKLGIGRARYGLLLGEDGFIRDDGVIGRLAQDLFHVTTTTGGAARVLTMMEDYLQTEWPDLDVWLTSTTEQWATIALNGPNARRVLEPLVEGQDMSAEAFPHMSVAECRVAGFPARLFRISFTGELGFEINVPARHGLALWEALMKSGAQYDICPYGTETMHVLRAEKGFIIVGQDTDGTVTPGDANLSWAVGKKKPDFVGMRSLARPDLVAPGRKQLVGLMTGDGKVKLEEGAQIVADPNQPKPMKMLGHVTSSYYSAALGRHFAMALIEGGHEMEGREVYVPMPDGNHAAKITTTAFYDPEGERLKV</sequence>
<dbReference type="Proteomes" id="UP000048908">
    <property type="component" value="Unassembled WGS sequence"/>
</dbReference>
<dbReference type="InterPro" id="IPR042204">
    <property type="entry name" value="2Fe-2S-bd_N"/>
</dbReference>
<dbReference type="InterPro" id="IPR041117">
    <property type="entry name" value="SoxA_A3"/>
</dbReference>
<dbReference type="PANTHER" id="PTHR43757">
    <property type="entry name" value="AMINOMETHYLTRANSFERASE"/>
    <property type="match status" value="1"/>
</dbReference>
<evidence type="ECO:0000313" key="7">
    <source>
        <dbReference type="EMBL" id="CTQ32844.1"/>
    </source>
</evidence>
<dbReference type="STRING" id="282197.SAMN04488517_11822"/>
<dbReference type="Pfam" id="PF08669">
    <property type="entry name" value="GCV_T_C"/>
    <property type="match status" value="1"/>
</dbReference>
<dbReference type="Gene3D" id="1.10.10.1100">
    <property type="entry name" value="BFD-like [2Fe-2S]-binding domain"/>
    <property type="match status" value="1"/>
</dbReference>
<dbReference type="OrthoDB" id="5287468at2"/>
<dbReference type="EC" id="2.1.2.10" evidence="7"/>
<evidence type="ECO:0000256" key="2">
    <source>
        <dbReference type="ARBA" id="ARBA00023002"/>
    </source>
</evidence>
<dbReference type="SUPFAM" id="SSF103025">
    <property type="entry name" value="Folate-binding domain"/>
    <property type="match status" value="1"/>
</dbReference>
<protein>
    <submittedName>
        <fullName evidence="7">Aminomethyltransferase</fullName>
        <ecNumber evidence="7">2.1.2.10</ecNumber>
    </submittedName>
</protein>
<evidence type="ECO:0000313" key="8">
    <source>
        <dbReference type="Proteomes" id="UP000048908"/>
    </source>
</evidence>
<keyword evidence="2" id="KW-0560">Oxidoreductase</keyword>
<dbReference type="Pfam" id="PF17806">
    <property type="entry name" value="SO_alpha_A3"/>
    <property type="match status" value="1"/>
</dbReference>
<dbReference type="NCBIfam" id="TIGR01372">
    <property type="entry name" value="soxA"/>
    <property type="match status" value="1"/>
</dbReference>
<dbReference type="InterPro" id="IPR023753">
    <property type="entry name" value="FAD/NAD-binding_dom"/>
</dbReference>
<dbReference type="InterPro" id="IPR006222">
    <property type="entry name" value="GCVT_N"/>
</dbReference>
<reference evidence="7 8" key="1">
    <citation type="submission" date="2015-07" db="EMBL/GenBank/DDBJ databases">
        <authorList>
            <person name="Noorani M."/>
        </authorList>
    </citation>
    <scope>NUCLEOTIDE SEQUENCE [LARGE SCALE GENOMIC DNA]</scope>
    <source>
        <strain evidence="7 8">CECT 5088</strain>
    </source>
</reference>
<dbReference type="GO" id="GO:0032259">
    <property type="term" value="P:methylation"/>
    <property type="evidence" value="ECO:0007669"/>
    <property type="project" value="UniProtKB-KW"/>
</dbReference>
<dbReference type="Pfam" id="PF13510">
    <property type="entry name" value="Fer2_4"/>
    <property type="match status" value="1"/>
</dbReference>
<feature type="domain" description="Aminomethyltransferase C-terminal" evidence="5">
    <location>
        <begin position="904"/>
        <end position="989"/>
    </location>
</feature>
<dbReference type="Gene3D" id="3.30.1360.120">
    <property type="entry name" value="Probable tRNA modification gtpase trme, domain 1"/>
    <property type="match status" value="1"/>
</dbReference>
<gene>
    <name evidence="7" type="primary">gcvT_3</name>
    <name evidence="7" type="ORF">JAN5088_01616</name>
</gene>
<dbReference type="PRINTS" id="PR00469">
    <property type="entry name" value="PNDRDTASEII"/>
</dbReference>
<evidence type="ECO:0000259" key="4">
    <source>
        <dbReference type="Pfam" id="PF07992"/>
    </source>
</evidence>
<dbReference type="RefSeq" id="WP_055682301.1">
    <property type="nucleotide sequence ID" value="NZ_CXPG01000016.1"/>
</dbReference>
<dbReference type="GO" id="GO:0046653">
    <property type="term" value="P:tetrahydrofolate metabolic process"/>
    <property type="evidence" value="ECO:0007669"/>
    <property type="project" value="InterPro"/>
</dbReference>
<accession>A0A0M6XS22</accession>
<dbReference type="AlphaFoldDB" id="A0A0M6XS22"/>
<dbReference type="InterPro" id="IPR029043">
    <property type="entry name" value="GcvT/YgfZ_C"/>
</dbReference>
<feature type="domain" description="SoxA A3" evidence="6">
    <location>
        <begin position="515"/>
        <end position="598"/>
    </location>
</feature>
<dbReference type="InterPro" id="IPR013977">
    <property type="entry name" value="GcvT_C"/>
</dbReference>
<evidence type="ECO:0000259" key="5">
    <source>
        <dbReference type="Pfam" id="PF08669"/>
    </source>
</evidence>
<dbReference type="GO" id="GO:0004047">
    <property type="term" value="F:aminomethyltransferase activity"/>
    <property type="evidence" value="ECO:0007669"/>
    <property type="project" value="UniProtKB-EC"/>
</dbReference>
<proteinExistence type="inferred from homology"/>